<dbReference type="PANTHER" id="PTHR30469">
    <property type="entry name" value="MULTIDRUG RESISTANCE PROTEIN MDTA"/>
    <property type="match status" value="1"/>
</dbReference>
<dbReference type="GO" id="GO:0015562">
    <property type="term" value="F:efflux transmembrane transporter activity"/>
    <property type="evidence" value="ECO:0007669"/>
    <property type="project" value="TreeGrafter"/>
</dbReference>
<dbReference type="Gene3D" id="1.10.287.470">
    <property type="entry name" value="Helix hairpin bin"/>
    <property type="match status" value="1"/>
</dbReference>
<accession>A0A4U8YKZ1</accession>
<dbReference type="Proteomes" id="UP000507962">
    <property type="component" value="Unassembled WGS sequence"/>
</dbReference>
<keyword evidence="2" id="KW-1133">Transmembrane helix</keyword>
<dbReference type="NCBIfam" id="TIGR01730">
    <property type="entry name" value="RND_mfp"/>
    <property type="match status" value="1"/>
</dbReference>
<organism evidence="4 5">
    <name type="scientific">Desulfoluna butyratoxydans</name>
    <dbReference type="NCBI Taxonomy" id="231438"/>
    <lineage>
        <taxon>Bacteria</taxon>
        <taxon>Pseudomonadati</taxon>
        <taxon>Thermodesulfobacteriota</taxon>
        <taxon>Desulfobacteria</taxon>
        <taxon>Desulfobacterales</taxon>
        <taxon>Desulfolunaceae</taxon>
        <taxon>Desulfoluna</taxon>
    </lineage>
</organism>
<feature type="domain" description="CzcB-like barrel-sandwich hybrid" evidence="3">
    <location>
        <begin position="73"/>
        <end position="213"/>
    </location>
</feature>
<evidence type="ECO:0000313" key="4">
    <source>
        <dbReference type="EMBL" id="VFQ44260.1"/>
    </source>
</evidence>
<sequence length="379" mass="41452">MGQNWRPRMKWILPLVILVAGVLVMRVMIHLKRAPERTAAEERGQLVETVPVARADGRARIVTQGTVVPFQQMDVVPRVSGYVVADHMEVGKSFAAGEVLFTLDDEDYRLASIKAESQVAQAALALAEVRSKARSAKLEWERMPGREGMTPSPLLLYEPQLASAKAQLEGAKADLAARRLDIARCTVKAPFACRVLSETVAPGQFVSQGMTVARLLASDRMDVVVPVTAEELAWVDPEQHEVRVSLTAGKEQVLRTGRLVRRLADVDPDGRMARLLVRVEEPFKDEVAAMVPEMYVGVELTGRPIDSGFSIPLEALVDGKWVYVLTPENTLSVREVTVVWRRKARAIVTGPLAEGEAAITSGVAGAAPGMKLRQWQAAP</sequence>
<dbReference type="Gene3D" id="2.40.50.100">
    <property type="match status" value="1"/>
</dbReference>
<dbReference type="RefSeq" id="WP_180139417.1">
    <property type="nucleotide sequence ID" value="NZ_CAADHO010000003.1"/>
</dbReference>
<evidence type="ECO:0000259" key="3">
    <source>
        <dbReference type="Pfam" id="PF25973"/>
    </source>
</evidence>
<dbReference type="AlphaFoldDB" id="A0A4U8YKZ1"/>
<dbReference type="InterPro" id="IPR058647">
    <property type="entry name" value="BSH_CzcB-like"/>
</dbReference>
<keyword evidence="2" id="KW-0812">Transmembrane</keyword>
<dbReference type="EMBL" id="CAADHO010000003">
    <property type="protein sequence ID" value="VFQ44260.1"/>
    <property type="molecule type" value="Genomic_DNA"/>
</dbReference>
<dbReference type="Gene3D" id="2.40.420.20">
    <property type="match status" value="1"/>
</dbReference>
<dbReference type="GO" id="GO:1990281">
    <property type="term" value="C:efflux pump complex"/>
    <property type="evidence" value="ECO:0007669"/>
    <property type="project" value="TreeGrafter"/>
</dbReference>
<dbReference type="PANTHER" id="PTHR30469:SF15">
    <property type="entry name" value="HLYD FAMILY OF SECRETION PROTEINS"/>
    <property type="match status" value="1"/>
</dbReference>
<keyword evidence="2" id="KW-0472">Membrane</keyword>
<keyword evidence="5" id="KW-1185">Reference proteome</keyword>
<evidence type="ECO:0000256" key="1">
    <source>
        <dbReference type="ARBA" id="ARBA00009477"/>
    </source>
</evidence>
<protein>
    <submittedName>
        <fullName evidence="4">Rnd efflux pump membrane fusion protein</fullName>
    </submittedName>
</protein>
<evidence type="ECO:0000256" key="2">
    <source>
        <dbReference type="SAM" id="Phobius"/>
    </source>
</evidence>
<dbReference type="Pfam" id="PF25973">
    <property type="entry name" value="BSH_CzcB"/>
    <property type="match status" value="1"/>
</dbReference>
<comment type="similarity">
    <text evidence="1">Belongs to the membrane fusion protein (MFP) (TC 8.A.1) family.</text>
</comment>
<reference evidence="4 5" key="1">
    <citation type="submission" date="2019-03" db="EMBL/GenBank/DDBJ databases">
        <authorList>
            <person name="Nijsse B."/>
        </authorList>
    </citation>
    <scope>NUCLEOTIDE SEQUENCE [LARGE SCALE GENOMIC DNA]</scope>
    <source>
        <strain evidence="4">Desulfoluna butyratoxydans MSL71</strain>
    </source>
</reference>
<name>A0A4U8YKZ1_9BACT</name>
<gene>
    <name evidence="4" type="ORF">MSL71_19050</name>
</gene>
<feature type="transmembrane region" description="Helical" evidence="2">
    <location>
        <begin position="12"/>
        <end position="29"/>
    </location>
</feature>
<dbReference type="SUPFAM" id="SSF111369">
    <property type="entry name" value="HlyD-like secretion proteins"/>
    <property type="match status" value="1"/>
</dbReference>
<evidence type="ECO:0000313" key="5">
    <source>
        <dbReference type="Proteomes" id="UP000507962"/>
    </source>
</evidence>
<proteinExistence type="inferred from homology"/>
<dbReference type="Gene3D" id="2.40.30.170">
    <property type="match status" value="1"/>
</dbReference>
<dbReference type="InterPro" id="IPR006143">
    <property type="entry name" value="RND_pump_MFP"/>
</dbReference>